<evidence type="ECO:0000256" key="1">
    <source>
        <dbReference type="SAM" id="MobiDB-lite"/>
    </source>
</evidence>
<feature type="region of interest" description="Disordered" evidence="1">
    <location>
        <begin position="33"/>
        <end position="77"/>
    </location>
</feature>
<dbReference type="Gene3D" id="3.30.1380.10">
    <property type="match status" value="1"/>
</dbReference>
<evidence type="ECO:0000313" key="4">
    <source>
        <dbReference type="EMBL" id="MFB9713440.1"/>
    </source>
</evidence>
<feature type="signal peptide" evidence="2">
    <location>
        <begin position="1"/>
        <end position="25"/>
    </location>
</feature>
<protein>
    <submittedName>
        <fullName evidence="4">M15 family metallopeptidase</fullName>
    </submittedName>
</protein>
<dbReference type="PANTHER" id="PTHR34385">
    <property type="entry name" value="D-ALANYL-D-ALANINE CARBOXYPEPTIDASE"/>
    <property type="match status" value="1"/>
</dbReference>
<reference evidence="4 5" key="1">
    <citation type="submission" date="2024-09" db="EMBL/GenBank/DDBJ databases">
        <authorList>
            <person name="Sun Q."/>
            <person name="Mori K."/>
        </authorList>
    </citation>
    <scope>NUCLEOTIDE SEQUENCE [LARGE SCALE GENOMIC DNA]</scope>
    <source>
        <strain evidence="4 5">JCM 13519</strain>
    </source>
</reference>
<evidence type="ECO:0000256" key="2">
    <source>
        <dbReference type="SAM" id="SignalP"/>
    </source>
</evidence>
<dbReference type="InterPro" id="IPR052179">
    <property type="entry name" value="DD-CPase-like"/>
</dbReference>
<comment type="caution">
    <text evidence="4">The sequence shown here is derived from an EMBL/GenBank/DDBJ whole genome shotgun (WGS) entry which is preliminary data.</text>
</comment>
<keyword evidence="2" id="KW-0732">Signal</keyword>
<keyword evidence="5" id="KW-1185">Reference proteome</keyword>
<accession>A0ABV5UPN2</accession>
<dbReference type="RefSeq" id="WP_345033553.1">
    <property type="nucleotide sequence ID" value="NZ_BAABED010000001.1"/>
</dbReference>
<feature type="domain" description="D-alanyl-D-alanine carboxypeptidase-like core" evidence="3">
    <location>
        <begin position="82"/>
        <end position="178"/>
    </location>
</feature>
<gene>
    <name evidence="4" type="ORF">ACFFPI_04640</name>
</gene>
<dbReference type="Proteomes" id="UP001589536">
    <property type="component" value="Unassembled WGS sequence"/>
</dbReference>
<sequence length="204" mass="21230">MNALRPQETILAALTCLLLTSGCSAADVATDHASTPFSRSTSSPIPISGPTSSPTTGPVGPSDGVLPEGQAATGTGLPGIDKLDAQLLEALRRASADAKSQGIAIVITSGWRSERYQQSLLDEAITNYGSKEEALHWVSSPEKSSHVLGKAIDVGPTSAADWLIQHGSSYGLCQSYANEMWHFELTTRPGSVCPAPAASPNQSK</sequence>
<proteinExistence type="predicted"/>
<dbReference type="PANTHER" id="PTHR34385:SF1">
    <property type="entry name" value="PEPTIDOGLYCAN L-ALANYL-D-GLUTAMATE ENDOPEPTIDASE CWLK"/>
    <property type="match status" value="1"/>
</dbReference>
<name>A0ABV5UPN2_9MICC</name>
<evidence type="ECO:0000313" key="5">
    <source>
        <dbReference type="Proteomes" id="UP001589536"/>
    </source>
</evidence>
<dbReference type="EMBL" id="JBHMBH010000009">
    <property type="protein sequence ID" value="MFB9713440.1"/>
    <property type="molecule type" value="Genomic_DNA"/>
</dbReference>
<dbReference type="CDD" id="cd14846">
    <property type="entry name" value="Peptidase_M15_like"/>
    <property type="match status" value="1"/>
</dbReference>
<dbReference type="SUPFAM" id="SSF55166">
    <property type="entry name" value="Hedgehog/DD-peptidase"/>
    <property type="match status" value="1"/>
</dbReference>
<organism evidence="4 5">
    <name type="scientific">Arthrobacter methylotrophus</name>
    <dbReference type="NCBI Taxonomy" id="121291"/>
    <lineage>
        <taxon>Bacteria</taxon>
        <taxon>Bacillati</taxon>
        <taxon>Actinomycetota</taxon>
        <taxon>Actinomycetes</taxon>
        <taxon>Micrococcales</taxon>
        <taxon>Micrococcaceae</taxon>
        <taxon>Arthrobacter</taxon>
    </lineage>
</organism>
<dbReference type="InterPro" id="IPR003709">
    <property type="entry name" value="VanY-like_core_dom"/>
</dbReference>
<dbReference type="Pfam" id="PF02557">
    <property type="entry name" value="VanY"/>
    <property type="match status" value="1"/>
</dbReference>
<feature type="chain" id="PRO_5045572493" evidence="2">
    <location>
        <begin position="26"/>
        <end position="204"/>
    </location>
</feature>
<feature type="compositionally biased region" description="Low complexity" evidence="1">
    <location>
        <begin position="34"/>
        <end position="62"/>
    </location>
</feature>
<evidence type="ECO:0000259" key="3">
    <source>
        <dbReference type="Pfam" id="PF02557"/>
    </source>
</evidence>
<dbReference type="PROSITE" id="PS51257">
    <property type="entry name" value="PROKAR_LIPOPROTEIN"/>
    <property type="match status" value="1"/>
</dbReference>
<dbReference type="InterPro" id="IPR009045">
    <property type="entry name" value="Zn_M74/Hedgehog-like"/>
</dbReference>